<dbReference type="InterPro" id="IPR036942">
    <property type="entry name" value="Beta-barrel_TonB_sf"/>
</dbReference>
<keyword evidence="6" id="KW-0408">Iron</keyword>
<evidence type="ECO:0000256" key="6">
    <source>
        <dbReference type="ARBA" id="ARBA00023004"/>
    </source>
</evidence>
<evidence type="ECO:0000256" key="2">
    <source>
        <dbReference type="ARBA" id="ARBA00022448"/>
    </source>
</evidence>
<keyword evidence="14" id="KW-1185">Reference proteome</keyword>
<sequence>MIKKLRFGSIDARASPIDALCRRRSSALGALPSPLSSAPAAVSGASPADRSDSQAGQLNALTIQVPANASPALGSNRIADWDPGVDFRNDDRFFQIALRGDLDVTDHITLTSISAYEDYRQDAVRDIDGTALQILLLGTQGRIKSFSQELRLVGDSGPLKWIVGANYAKDKANEFQSFDIRNQTNNPIFGIPNVGADLTSTQNSKTLAAFGNAEFEITPDLTLQAGARYTENRRWFNTCSLDNGNGNIAAIIGVVQSVAKGAFGLPAGPVPQVGGCFNLDANYDPGEFRSRLNENNVSWRVGAKYKITSDALIYANVSRGYKSGLFPTVLASSNNQFAPVKQEKLTAYEAGVKASFLDRAVDLTAAVFYYDYRNKQVRSHFIDPIFVVLESVANAPKSDAIGAEAQVVVRPLRGLTLNLSGSYTDSKIKDFIGVNQFGAVEDFSGTRMPFTPEWQGVGDAEYRWSLDPSHEVFVGGSLSYTGASNAFLGADSVGKMVARTLVDLRAGVSGPGDRWKAYVWGRNVTNEKYQNYVMRITDTVIGYSGKPATYGFTLAVNFR</sequence>
<protein>
    <submittedName>
        <fullName evidence="13">TonB-dependent receptor</fullName>
    </submittedName>
</protein>
<keyword evidence="3" id="KW-1134">Transmembrane beta strand</keyword>
<keyword evidence="5" id="KW-0812">Transmembrane</keyword>
<dbReference type="Proteomes" id="UP001203512">
    <property type="component" value="Unassembled WGS sequence"/>
</dbReference>
<keyword evidence="10" id="KW-0998">Cell outer membrane</keyword>
<comment type="subcellular location">
    <subcellularLocation>
        <location evidence="1">Cell outer membrane</location>
        <topology evidence="1">Multi-pass membrane protein</topology>
    </subcellularLocation>
</comment>
<comment type="caution">
    <text evidence="13">The sequence shown here is derived from an EMBL/GenBank/DDBJ whole genome shotgun (WGS) entry which is preliminary data.</text>
</comment>
<evidence type="ECO:0000313" key="13">
    <source>
        <dbReference type="EMBL" id="MCK0532962.1"/>
    </source>
</evidence>
<dbReference type="InterPro" id="IPR000531">
    <property type="entry name" value="Beta-barrel_TonB"/>
</dbReference>
<evidence type="ECO:0000256" key="1">
    <source>
        <dbReference type="ARBA" id="ARBA00004571"/>
    </source>
</evidence>
<dbReference type="EMBL" id="JALKHS010000016">
    <property type="protein sequence ID" value="MCK0532962.1"/>
    <property type="molecule type" value="Genomic_DNA"/>
</dbReference>
<keyword evidence="8" id="KW-0798">TonB box</keyword>
<evidence type="ECO:0000256" key="11">
    <source>
        <dbReference type="SAM" id="MobiDB-lite"/>
    </source>
</evidence>
<feature type="region of interest" description="Disordered" evidence="11">
    <location>
        <begin position="31"/>
        <end position="53"/>
    </location>
</feature>
<evidence type="ECO:0000256" key="5">
    <source>
        <dbReference type="ARBA" id="ARBA00022692"/>
    </source>
</evidence>
<keyword evidence="13" id="KW-0675">Receptor</keyword>
<keyword evidence="4" id="KW-0410">Iron transport</keyword>
<keyword evidence="7" id="KW-0406">Ion transport</keyword>
<reference evidence="13 14" key="1">
    <citation type="submission" date="2022-04" db="EMBL/GenBank/DDBJ databases">
        <authorList>
            <person name="Huq M.A."/>
        </authorList>
    </citation>
    <scope>NUCLEOTIDE SEQUENCE [LARGE SCALE GENOMIC DNA]</scope>
    <source>
        <strain evidence="13 14">MAH-33</strain>
    </source>
</reference>
<keyword evidence="9" id="KW-0472">Membrane</keyword>
<dbReference type="Pfam" id="PF00593">
    <property type="entry name" value="TonB_dep_Rec_b-barrel"/>
    <property type="match status" value="1"/>
</dbReference>
<dbReference type="RefSeq" id="WP_247233968.1">
    <property type="nucleotide sequence ID" value="NZ_JALKHS010000016.1"/>
</dbReference>
<evidence type="ECO:0000256" key="3">
    <source>
        <dbReference type="ARBA" id="ARBA00022452"/>
    </source>
</evidence>
<evidence type="ECO:0000256" key="4">
    <source>
        <dbReference type="ARBA" id="ARBA00022496"/>
    </source>
</evidence>
<keyword evidence="2" id="KW-0813">Transport</keyword>
<evidence type="ECO:0000313" key="14">
    <source>
        <dbReference type="Proteomes" id="UP001203512"/>
    </source>
</evidence>
<evidence type="ECO:0000256" key="10">
    <source>
        <dbReference type="ARBA" id="ARBA00023237"/>
    </source>
</evidence>
<feature type="compositionally biased region" description="Low complexity" evidence="11">
    <location>
        <begin position="31"/>
        <end position="48"/>
    </location>
</feature>
<name>A0ABT0E188_9SPHN</name>
<organism evidence="13 14">
    <name type="scientific">Sphingobium agri</name>
    <dbReference type="NCBI Taxonomy" id="2933566"/>
    <lineage>
        <taxon>Bacteria</taxon>
        <taxon>Pseudomonadati</taxon>
        <taxon>Pseudomonadota</taxon>
        <taxon>Alphaproteobacteria</taxon>
        <taxon>Sphingomonadales</taxon>
        <taxon>Sphingomonadaceae</taxon>
        <taxon>Sphingobium</taxon>
    </lineage>
</organism>
<gene>
    <name evidence="13" type="ORF">MU848_15330</name>
</gene>
<dbReference type="SUPFAM" id="SSF56935">
    <property type="entry name" value="Porins"/>
    <property type="match status" value="1"/>
</dbReference>
<evidence type="ECO:0000256" key="7">
    <source>
        <dbReference type="ARBA" id="ARBA00023065"/>
    </source>
</evidence>
<dbReference type="PANTHER" id="PTHR32552:SF81">
    <property type="entry name" value="TONB-DEPENDENT OUTER MEMBRANE RECEPTOR"/>
    <property type="match status" value="1"/>
</dbReference>
<dbReference type="PANTHER" id="PTHR32552">
    <property type="entry name" value="FERRICHROME IRON RECEPTOR-RELATED"/>
    <property type="match status" value="1"/>
</dbReference>
<accession>A0ABT0E188</accession>
<evidence type="ECO:0000256" key="8">
    <source>
        <dbReference type="ARBA" id="ARBA00023077"/>
    </source>
</evidence>
<dbReference type="InterPro" id="IPR039426">
    <property type="entry name" value="TonB-dep_rcpt-like"/>
</dbReference>
<evidence type="ECO:0000259" key="12">
    <source>
        <dbReference type="Pfam" id="PF00593"/>
    </source>
</evidence>
<feature type="domain" description="TonB-dependent receptor-like beta-barrel" evidence="12">
    <location>
        <begin position="59"/>
        <end position="524"/>
    </location>
</feature>
<proteinExistence type="predicted"/>
<dbReference type="Gene3D" id="2.40.170.20">
    <property type="entry name" value="TonB-dependent receptor, beta-barrel domain"/>
    <property type="match status" value="1"/>
</dbReference>
<evidence type="ECO:0000256" key="9">
    <source>
        <dbReference type="ARBA" id="ARBA00023136"/>
    </source>
</evidence>